<evidence type="ECO:0000256" key="3">
    <source>
        <dbReference type="SAM" id="Phobius"/>
    </source>
</evidence>
<evidence type="ECO:0000256" key="2">
    <source>
        <dbReference type="SAM" id="MobiDB-lite"/>
    </source>
</evidence>
<protein>
    <submittedName>
        <fullName evidence="4">Septum formation initiator family protein</fullName>
    </submittedName>
</protein>
<evidence type="ECO:0000313" key="4">
    <source>
        <dbReference type="EMBL" id="MBK6089179.1"/>
    </source>
</evidence>
<feature type="coiled-coil region" evidence="1">
    <location>
        <begin position="54"/>
        <end position="88"/>
    </location>
</feature>
<dbReference type="EMBL" id="JAEQMG010000117">
    <property type="protein sequence ID" value="MBK6089179.1"/>
    <property type="molecule type" value="Genomic_DNA"/>
</dbReference>
<dbReference type="InterPro" id="IPR007060">
    <property type="entry name" value="FtsL/DivIC"/>
</dbReference>
<dbReference type="Pfam" id="PF04977">
    <property type="entry name" value="DivIC"/>
    <property type="match status" value="1"/>
</dbReference>
<keyword evidence="3" id="KW-1133">Transmembrane helix</keyword>
<name>A0A934WSM4_9FIRM</name>
<evidence type="ECO:0000313" key="5">
    <source>
        <dbReference type="Proteomes" id="UP000633365"/>
    </source>
</evidence>
<proteinExistence type="predicted"/>
<comment type="caution">
    <text evidence="4">The sequence shown here is derived from an EMBL/GenBank/DDBJ whole genome shotgun (WGS) entry which is preliminary data.</text>
</comment>
<evidence type="ECO:0000256" key="1">
    <source>
        <dbReference type="SAM" id="Coils"/>
    </source>
</evidence>
<sequence>MSKKETKKPHTASKRKRDSAEEPQSEGRRLLSRPVIVVISLVAVAFLVYSMVSIIGIRSQIRERQAELAELKEQITVQEIKNEDIQKLYNSTGTDSDFSALAEQIARDDLDYIKEGERVFVNVAGD</sequence>
<feature type="compositionally biased region" description="Basic residues" evidence="2">
    <location>
        <begin position="1"/>
        <end position="17"/>
    </location>
</feature>
<feature type="transmembrane region" description="Helical" evidence="3">
    <location>
        <begin position="35"/>
        <end position="57"/>
    </location>
</feature>
<keyword evidence="3" id="KW-0472">Membrane</keyword>
<dbReference type="Proteomes" id="UP000633365">
    <property type="component" value="Unassembled WGS sequence"/>
</dbReference>
<accession>A0A934WSM4</accession>
<dbReference type="AlphaFoldDB" id="A0A934WSM4"/>
<feature type="region of interest" description="Disordered" evidence="2">
    <location>
        <begin position="1"/>
        <end position="28"/>
    </location>
</feature>
<gene>
    <name evidence="4" type="ORF">JKK62_11105</name>
</gene>
<reference evidence="4" key="1">
    <citation type="submission" date="2021-01" db="EMBL/GenBank/DDBJ databases">
        <title>Genome public.</title>
        <authorList>
            <person name="Liu C."/>
            <person name="Sun Q."/>
        </authorList>
    </citation>
    <scope>NUCLEOTIDE SEQUENCE</scope>
    <source>
        <strain evidence="4">M6</strain>
    </source>
</reference>
<keyword evidence="3" id="KW-0812">Transmembrane</keyword>
<keyword evidence="5" id="KW-1185">Reference proteome</keyword>
<keyword evidence="1" id="KW-0175">Coiled coil</keyword>
<organism evidence="4 5">
    <name type="scientific">Ruminococcus difficilis</name>
    <dbReference type="NCBI Taxonomy" id="2763069"/>
    <lineage>
        <taxon>Bacteria</taxon>
        <taxon>Bacillati</taxon>
        <taxon>Bacillota</taxon>
        <taxon>Clostridia</taxon>
        <taxon>Eubacteriales</taxon>
        <taxon>Oscillospiraceae</taxon>
        <taxon>Ruminococcus</taxon>
    </lineage>
</organism>